<protein>
    <submittedName>
        <fullName evidence="1">Uncharacterized protein</fullName>
    </submittedName>
</protein>
<name>A0ACB9PTJ2_BAUVA</name>
<evidence type="ECO:0000313" key="2">
    <source>
        <dbReference type="Proteomes" id="UP000828941"/>
    </source>
</evidence>
<organism evidence="1 2">
    <name type="scientific">Bauhinia variegata</name>
    <name type="common">Purple orchid tree</name>
    <name type="synonym">Phanera variegata</name>
    <dbReference type="NCBI Taxonomy" id="167791"/>
    <lineage>
        <taxon>Eukaryota</taxon>
        <taxon>Viridiplantae</taxon>
        <taxon>Streptophyta</taxon>
        <taxon>Embryophyta</taxon>
        <taxon>Tracheophyta</taxon>
        <taxon>Spermatophyta</taxon>
        <taxon>Magnoliopsida</taxon>
        <taxon>eudicotyledons</taxon>
        <taxon>Gunneridae</taxon>
        <taxon>Pentapetalae</taxon>
        <taxon>rosids</taxon>
        <taxon>fabids</taxon>
        <taxon>Fabales</taxon>
        <taxon>Fabaceae</taxon>
        <taxon>Cercidoideae</taxon>
        <taxon>Cercideae</taxon>
        <taxon>Bauhiniinae</taxon>
        <taxon>Bauhinia</taxon>
    </lineage>
</organism>
<dbReference type="Proteomes" id="UP000828941">
    <property type="component" value="Chromosome 3"/>
</dbReference>
<comment type="caution">
    <text evidence="1">The sequence shown here is derived from an EMBL/GenBank/DDBJ whole genome shotgun (WGS) entry which is preliminary data.</text>
</comment>
<sequence length="180" mass="19766">MVSKSVANSMLVLRIFALAASVTALAILVSDKVQFFDGAIKWRFQDVIAFRYVLAVAVISAAYIIVQLPFAVYYAVQQKRLIPHGSLPDFDFYGDKVISLLLATGVGVGFAVSCELKKFFEVDVFDRDGVPQNDIIRSTSHKFWDRAIIASGVLSVSFLCMAVVSVISSINWSRSKGIFG</sequence>
<reference evidence="1 2" key="1">
    <citation type="journal article" date="2022" name="DNA Res.">
        <title>Chromosomal-level genome assembly of the orchid tree Bauhinia variegata (Leguminosae; Cercidoideae) supports the allotetraploid origin hypothesis of Bauhinia.</title>
        <authorList>
            <person name="Zhong Y."/>
            <person name="Chen Y."/>
            <person name="Zheng D."/>
            <person name="Pang J."/>
            <person name="Liu Y."/>
            <person name="Luo S."/>
            <person name="Meng S."/>
            <person name="Qian L."/>
            <person name="Wei D."/>
            <person name="Dai S."/>
            <person name="Zhou R."/>
        </authorList>
    </citation>
    <scope>NUCLEOTIDE SEQUENCE [LARGE SCALE GENOMIC DNA]</scope>
    <source>
        <strain evidence="1">BV-YZ2020</strain>
    </source>
</reference>
<dbReference type="EMBL" id="CM039428">
    <property type="protein sequence ID" value="KAI4352060.1"/>
    <property type="molecule type" value="Genomic_DNA"/>
</dbReference>
<accession>A0ACB9PTJ2</accession>
<keyword evidence="2" id="KW-1185">Reference proteome</keyword>
<evidence type="ECO:0000313" key="1">
    <source>
        <dbReference type="EMBL" id="KAI4352060.1"/>
    </source>
</evidence>
<proteinExistence type="predicted"/>
<gene>
    <name evidence="1" type="ORF">L6164_006346</name>
</gene>